<dbReference type="Proteomes" id="UP001054902">
    <property type="component" value="Unassembled WGS sequence"/>
</dbReference>
<sequence>MPYGCRCVEKGRQENDKLCEKFLCGEEDIESNTCQNRELHSTHEGPNRLDDLFGHLMDDALCLRSNNSAVKDSFYSQADYDFPITVDSRTMDVRSEIVHDINEEDGNYQYRDNLQFLYSNPIRSVYNAFPKNGMNGFCSHSFGIEFGVDSDFSCVRNVNVVADECERSLSIQHLIDNLNVMRRKTSSSSLPVLSSQAVSIEASSIKDSAGNELALSTRTNLNEAGDCVNALGGLSVDIIIEKSGAVSQVVVDITTMENISSSNGPTSVQQNYEIEFKTVDGKRYVDTFHHTEPGYQLGDTIPSGVIMDRRITSKSNLSSKYCFQEAKPFEFRFGESTVISCTLEFSSNELQNFCSSSDNHLLVNPTASESSELRVPFWTVQEDEVVGIFANADISDPDQWLEISKGYRNPGYAYKSRLWNPSQLSCNGMVTSSTYYIYYTKVGSISSPVTKILKVEHKLEDDVALTHHSIDPDTKQKFILQTKVSWIYVESTKDFSTLPPPDLFSLPDDVFYPFSFSAGTKSSANFIISSTVILLTLLAL</sequence>
<organism evidence="2 3">
    <name type="scientific">Chaetoceros tenuissimus</name>
    <dbReference type="NCBI Taxonomy" id="426638"/>
    <lineage>
        <taxon>Eukaryota</taxon>
        <taxon>Sar</taxon>
        <taxon>Stramenopiles</taxon>
        <taxon>Ochrophyta</taxon>
        <taxon>Bacillariophyta</taxon>
        <taxon>Coscinodiscophyceae</taxon>
        <taxon>Chaetocerotophycidae</taxon>
        <taxon>Chaetocerotales</taxon>
        <taxon>Chaetocerotaceae</taxon>
        <taxon>Chaetoceros</taxon>
    </lineage>
</organism>
<dbReference type="EMBL" id="BLLK01000038">
    <property type="protein sequence ID" value="GFH49486.1"/>
    <property type="molecule type" value="Genomic_DNA"/>
</dbReference>
<dbReference type="PANTHER" id="PTHR14611:SF2">
    <property type="entry name" value="TECTONIC"/>
    <property type="match status" value="1"/>
</dbReference>
<keyword evidence="3" id="KW-1185">Reference proteome</keyword>
<evidence type="ECO:0000259" key="1">
    <source>
        <dbReference type="Pfam" id="PF07773"/>
    </source>
</evidence>
<proteinExistence type="predicted"/>
<gene>
    <name evidence="2" type="ORF">CTEN210_05962</name>
</gene>
<feature type="domain" description="Tectonic-1-3" evidence="1">
    <location>
        <begin position="105"/>
        <end position="277"/>
    </location>
</feature>
<evidence type="ECO:0000313" key="3">
    <source>
        <dbReference type="Proteomes" id="UP001054902"/>
    </source>
</evidence>
<reference evidence="2 3" key="1">
    <citation type="journal article" date="2021" name="Sci. Rep.">
        <title>The genome of the diatom Chaetoceros tenuissimus carries an ancient integrated fragment of an extant virus.</title>
        <authorList>
            <person name="Hongo Y."/>
            <person name="Kimura K."/>
            <person name="Takaki Y."/>
            <person name="Yoshida Y."/>
            <person name="Baba S."/>
            <person name="Kobayashi G."/>
            <person name="Nagasaki K."/>
            <person name="Hano T."/>
            <person name="Tomaru Y."/>
        </authorList>
    </citation>
    <scope>NUCLEOTIDE SEQUENCE [LARGE SCALE GENOMIC DNA]</scope>
    <source>
        <strain evidence="2 3">NIES-3715</strain>
    </source>
</reference>
<comment type="caution">
    <text evidence="2">The sequence shown here is derived from an EMBL/GenBank/DDBJ whole genome shotgun (WGS) entry which is preliminary data.</text>
</comment>
<dbReference type="AlphaFoldDB" id="A0AAD3H403"/>
<feature type="domain" description="Tectonic-1-3" evidence="1">
    <location>
        <begin position="294"/>
        <end position="462"/>
    </location>
</feature>
<dbReference type="InterPro" id="IPR011677">
    <property type="entry name" value="TCTN1-3_dom"/>
</dbReference>
<accession>A0AAD3H403</accession>
<protein>
    <recommendedName>
        <fullName evidence="1">Tectonic-1-3 domain-containing protein</fullName>
    </recommendedName>
</protein>
<dbReference type="Pfam" id="PF07773">
    <property type="entry name" value="TCTN_DUF1619"/>
    <property type="match status" value="2"/>
</dbReference>
<dbReference type="InterPro" id="IPR040354">
    <property type="entry name" value="TCTN1-3"/>
</dbReference>
<dbReference type="PANTHER" id="PTHR14611">
    <property type="entry name" value="TECTONIC FAMILY MEMBER"/>
    <property type="match status" value="1"/>
</dbReference>
<evidence type="ECO:0000313" key="2">
    <source>
        <dbReference type="EMBL" id="GFH49486.1"/>
    </source>
</evidence>
<dbReference type="GO" id="GO:0030030">
    <property type="term" value="P:cell projection organization"/>
    <property type="evidence" value="ECO:0007669"/>
    <property type="project" value="UniProtKB-KW"/>
</dbReference>
<name>A0AAD3H403_9STRA</name>